<evidence type="ECO:0000313" key="7">
    <source>
        <dbReference type="EMBL" id="KAK7106800.1"/>
    </source>
</evidence>
<dbReference type="PROSITE" id="PS51257">
    <property type="entry name" value="PROKAR_LIPOPROTEIN"/>
    <property type="match status" value="1"/>
</dbReference>
<keyword evidence="3 5" id="KW-0324">Glycolysis</keyword>
<comment type="pathway">
    <text evidence="2">Carbohydrate metabolism; hexose metabolism.</text>
</comment>
<reference evidence="7 8" key="1">
    <citation type="submission" date="2024-02" db="EMBL/GenBank/DDBJ databases">
        <title>Chromosome-scale genome assembly of the rough periwinkle Littorina saxatilis.</title>
        <authorList>
            <person name="De Jode A."/>
            <person name="Faria R."/>
            <person name="Formenti G."/>
            <person name="Sims Y."/>
            <person name="Smith T.P."/>
            <person name="Tracey A."/>
            <person name="Wood J.M.D."/>
            <person name="Zagrodzka Z.B."/>
            <person name="Johannesson K."/>
            <person name="Butlin R.K."/>
            <person name="Leder E.H."/>
        </authorList>
    </citation>
    <scope>NUCLEOTIDE SEQUENCE [LARGE SCALE GENOMIC DNA]</scope>
    <source>
        <strain evidence="7">Snail1</strain>
        <tissue evidence="7">Muscle</tissue>
    </source>
</reference>
<sequence length="283" mass="30860">MIYKVQPTKRFLLVYCSAQACILDVKIVVNDAVGALVAAAYDDPSCKLSLVVGNGFYSCYINEQRGNGTQMEFVKAEMGALSLGDGLARFTTEYDKELDMCSMDPGEQILEKMVSIMYLGEILRLVLVKMSEKGLLFIGNFESSKLKERGSINADDVSLIENDKTENLTFTKFVLGKLKLQNCSEEDSRIVRHVCGVVSERGAFLAAAGLAALINRMNQPYVTIAADGPSLNIGHPRFYGLMQSRTEELVKPGTEFKLVCLPNASAIGAARVAEALPRPPPTA</sequence>
<dbReference type="InterPro" id="IPR022673">
    <property type="entry name" value="Hexokinase_C"/>
</dbReference>
<keyword evidence="5" id="KW-0808">Transferase</keyword>
<evidence type="ECO:0000256" key="2">
    <source>
        <dbReference type="ARBA" id="ARBA00005028"/>
    </source>
</evidence>
<evidence type="ECO:0000259" key="6">
    <source>
        <dbReference type="Pfam" id="PF03727"/>
    </source>
</evidence>
<dbReference type="GO" id="GO:0001678">
    <property type="term" value="P:intracellular glucose homeostasis"/>
    <property type="evidence" value="ECO:0007669"/>
    <property type="project" value="InterPro"/>
</dbReference>
<evidence type="ECO:0000313" key="8">
    <source>
        <dbReference type="Proteomes" id="UP001374579"/>
    </source>
</evidence>
<name>A0AAN9BJR7_9CAEN</name>
<dbReference type="SUPFAM" id="SSF53067">
    <property type="entry name" value="Actin-like ATPase domain"/>
    <property type="match status" value="1"/>
</dbReference>
<dbReference type="GO" id="GO:0008865">
    <property type="term" value="F:fructokinase activity"/>
    <property type="evidence" value="ECO:0007669"/>
    <property type="project" value="TreeGrafter"/>
</dbReference>
<dbReference type="Pfam" id="PF03727">
    <property type="entry name" value="Hexokinase_2"/>
    <property type="match status" value="1"/>
</dbReference>
<keyword evidence="5" id="KW-0547">Nucleotide-binding</keyword>
<keyword evidence="8" id="KW-1185">Reference proteome</keyword>
<evidence type="ECO:0000256" key="4">
    <source>
        <dbReference type="ARBA" id="ARBA00044613"/>
    </source>
</evidence>
<dbReference type="PANTHER" id="PTHR19443:SF16">
    <property type="entry name" value="HEXOKINASE TYPE 1-RELATED"/>
    <property type="match status" value="1"/>
</dbReference>
<dbReference type="EMBL" id="JBAMIC010000007">
    <property type="protein sequence ID" value="KAK7106800.1"/>
    <property type="molecule type" value="Genomic_DNA"/>
</dbReference>
<comment type="similarity">
    <text evidence="5">Belongs to the hexokinase family.</text>
</comment>
<keyword evidence="5" id="KW-0067">ATP-binding</keyword>
<proteinExistence type="inferred from homology"/>
<dbReference type="PRINTS" id="PR00475">
    <property type="entry name" value="HEXOKINASE"/>
</dbReference>
<keyword evidence="5" id="KW-0418">Kinase</keyword>
<dbReference type="GO" id="GO:0005739">
    <property type="term" value="C:mitochondrion"/>
    <property type="evidence" value="ECO:0007669"/>
    <property type="project" value="TreeGrafter"/>
</dbReference>
<comment type="catalytic activity">
    <reaction evidence="4">
        <text>a D-hexose + ATP = a D-hexose 6-phosphate + ADP + H(+)</text>
        <dbReference type="Rhea" id="RHEA:22740"/>
        <dbReference type="ChEBI" id="CHEBI:4194"/>
        <dbReference type="ChEBI" id="CHEBI:15378"/>
        <dbReference type="ChEBI" id="CHEBI:30616"/>
        <dbReference type="ChEBI" id="CHEBI:229467"/>
        <dbReference type="ChEBI" id="CHEBI:456216"/>
        <dbReference type="EC" id="2.7.1.1"/>
    </reaction>
    <physiologicalReaction direction="left-to-right" evidence="4">
        <dbReference type="Rhea" id="RHEA:22741"/>
    </physiologicalReaction>
</comment>
<dbReference type="InterPro" id="IPR001312">
    <property type="entry name" value="Hexokinase"/>
</dbReference>
<dbReference type="AlphaFoldDB" id="A0AAN9BJR7"/>
<gene>
    <name evidence="7" type="ORF">V1264_018014</name>
</gene>
<dbReference type="PANTHER" id="PTHR19443">
    <property type="entry name" value="HEXOKINASE"/>
    <property type="match status" value="1"/>
</dbReference>
<dbReference type="GO" id="GO:0005536">
    <property type="term" value="F:D-glucose binding"/>
    <property type="evidence" value="ECO:0007669"/>
    <property type="project" value="InterPro"/>
</dbReference>
<dbReference type="GO" id="GO:0005829">
    <property type="term" value="C:cytosol"/>
    <property type="evidence" value="ECO:0007669"/>
    <property type="project" value="TreeGrafter"/>
</dbReference>
<dbReference type="GO" id="GO:0005524">
    <property type="term" value="F:ATP binding"/>
    <property type="evidence" value="ECO:0007669"/>
    <property type="project" value="UniProtKB-UniRule"/>
</dbReference>
<organism evidence="7 8">
    <name type="scientific">Littorina saxatilis</name>
    <dbReference type="NCBI Taxonomy" id="31220"/>
    <lineage>
        <taxon>Eukaryota</taxon>
        <taxon>Metazoa</taxon>
        <taxon>Spiralia</taxon>
        <taxon>Lophotrochozoa</taxon>
        <taxon>Mollusca</taxon>
        <taxon>Gastropoda</taxon>
        <taxon>Caenogastropoda</taxon>
        <taxon>Littorinimorpha</taxon>
        <taxon>Littorinoidea</taxon>
        <taxon>Littorinidae</taxon>
        <taxon>Littorina</taxon>
    </lineage>
</organism>
<dbReference type="Proteomes" id="UP001374579">
    <property type="component" value="Unassembled WGS sequence"/>
</dbReference>
<dbReference type="GO" id="GO:0006096">
    <property type="term" value="P:glycolytic process"/>
    <property type="evidence" value="ECO:0007669"/>
    <property type="project" value="UniProtKB-KW"/>
</dbReference>
<dbReference type="GO" id="GO:0004340">
    <property type="term" value="F:glucokinase activity"/>
    <property type="evidence" value="ECO:0007669"/>
    <property type="project" value="TreeGrafter"/>
</dbReference>
<comment type="caution">
    <text evidence="7">The sequence shown here is derived from an EMBL/GenBank/DDBJ whole genome shotgun (WGS) entry which is preliminary data.</text>
</comment>
<dbReference type="InterPro" id="IPR043129">
    <property type="entry name" value="ATPase_NBD"/>
</dbReference>
<protein>
    <recommendedName>
        <fullName evidence="5">Phosphotransferase</fullName>
        <ecNumber evidence="5">2.7.1.-</ecNumber>
    </recommendedName>
</protein>
<feature type="domain" description="Hexokinase C-terminal" evidence="6">
    <location>
        <begin position="48"/>
        <end position="273"/>
    </location>
</feature>
<evidence type="ECO:0000256" key="1">
    <source>
        <dbReference type="ARBA" id="ARBA00004888"/>
    </source>
</evidence>
<dbReference type="GO" id="GO:0006006">
    <property type="term" value="P:glucose metabolic process"/>
    <property type="evidence" value="ECO:0007669"/>
    <property type="project" value="TreeGrafter"/>
</dbReference>
<accession>A0AAN9BJR7</accession>
<comment type="pathway">
    <text evidence="1">Carbohydrate degradation; glycolysis; D-glyceraldehyde 3-phosphate and glycerone phosphate from D-glucose: step 1/4.</text>
</comment>
<evidence type="ECO:0000256" key="3">
    <source>
        <dbReference type="ARBA" id="ARBA00023152"/>
    </source>
</evidence>
<dbReference type="PROSITE" id="PS51748">
    <property type="entry name" value="HEXOKINASE_2"/>
    <property type="match status" value="1"/>
</dbReference>
<dbReference type="Gene3D" id="3.40.367.20">
    <property type="match status" value="1"/>
</dbReference>
<dbReference type="EC" id="2.7.1.-" evidence="5"/>
<evidence type="ECO:0000256" key="5">
    <source>
        <dbReference type="RuleBase" id="RU362007"/>
    </source>
</evidence>